<dbReference type="GO" id="GO:0007517">
    <property type="term" value="P:muscle organ development"/>
    <property type="evidence" value="ECO:0007669"/>
    <property type="project" value="UniProtKB-KW"/>
</dbReference>
<dbReference type="GO" id="GO:0071013">
    <property type="term" value="C:catalytic step 2 spliceosome"/>
    <property type="evidence" value="ECO:0007669"/>
    <property type="project" value="TreeGrafter"/>
</dbReference>
<keyword evidence="7" id="KW-0517">Myogenesis</keyword>
<dbReference type="PANTHER" id="PTHR12928">
    <property type="entry name" value="FRG1 PROTEIN"/>
    <property type="match status" value="1"/>
</dbReference>
<dbReference type="CDD" id="cd23338">
    <property type="entry name" value="beta-trefoil_FSCN_FRG1"/>
    <property type="match status" value="1"/>
</dbReference>
<dbReference type="SUPFAM" id="SSF50405">
    <property type="entry name" value="Actin-crosslinking proteins"/>
    <property type="match status" value="1"/>
</dbReference>
<dbReference type="Proteomes" id="UP000019118">
    <property type="component" value="Unassembled WGS sequence"/>
</dbReference>
<evidence type="ECO:0000256" key="8">
    <source>
        <dbReference type="ARBA" id="ARBA00022552"/>
    </source>
</evidence>
<dbReference type="Gene3D" id="2.80.10.50">
    <property type="match status" value="1"/>
</dbReference>
<evidence type="ECO:0000313" key="11">
    <source>
        <dbReference type="EnsemblMetazoa" id="XP_019768699.1"/>
    </source>
</evidence>
<evidence type="ECO:0000256" key="2">
    <source>
        <dbReference type="ARBA" id="ARBA00004496"/>
    </source>
</evidence>
<reference evidence="11" key="2">
    <citation type="submission" date="2024-08" db="UniProtKB">
        <authorList>
            <consortium name="EnsemblMetazoa"/>
        </authorList>
    </citation>
    <scope>IDENTIFICATION</scope>
</reference>
<name>A0AAR5Q625_DENPD</name>
<dbReference type="GO" id="GO:0015030">
    <property type="term" value="C:Cajal body"/>
    <property type="evidence" value="ECO:0007669"/>
    <property type="project" value="UniProtKB-SubCell"/>
</dbReference>
<comment type="subcellular location">
    <subcellularLocation>
        <location evidence="2">Cytoplasm</location>
    </subcellularLocation>
    <subcellularLocation>
        <location evidence="1">Nucleus</location>
        <location evidence="1">Cajal body</location>
    </subcellularLocation>
    <subcellularLocation>
        <location evidence="3">Nucleus</location>
        <location evidence="3">Nucleolus</location>
    </subcellularLocation>
</comment>
<dbReference type="GO" id="GO:0055120">
    <property type="term" value="C:striated muscle dense body"/>
    <property type="evidence" value="ECO:0007669"/>
    <property type="project" value="TreeGrafter"/>
</dbReference>
<evidence type="ECO:0000256" key="3">
    <source>
        <dbReference type="ARBA" id="ARBA00004604"/>
    </source>
</evidence>
<dbReference type="InterPro" id="IPR008999">
    <property type="entry name" value="Actin-crosslinking"/>
</dbReference>
<dbReference type="PANTHER" id="PTHR12928:SF0">
    <property type="entry name" value="FSHD REGION GENE 1"/>
    <property type="match status" value="1"/>
</dbReference>
<evidence type="ECO:0000256" key="10">
    <source>
        <dbReference type="ARBA" id="ARBA00072064"/>
    </source>
</evidence>
<keyword evidence="8" id="KW-0698">rRNA processing</keyword>
<evidence type="ECO:0000256" key="5">
    <source>
        <dbReference type="ARBA" id="ARBA00022490"/>
    </source>
</evidence>
<evidence type="ECO:0000256" key="1">
    <source>
        <dbReference type="ARBA" id="ARBA00004408"/>
    </source>
</evidence>
<evidence type="ECO:0000256" key="7">
    <source>
        <dbReference type="ARBA" id="ARBA00022541"/>
    </source>
</evidence>
<evidence type="ECO:0000256" key="6">
    <source>
        <dbReference type="ARBA" id="ARBA00022517"/>
    </source>
</evidence>
<dbReference type="KEGG" id="dpa:109543429"/>
<reference evidence="12" key="1">
    <citation type="journal article" date="2013" name="Genome Biol.">
        <title>Draft genome of the mountain pine beetle, Dendroctonus ponderosae Hopkins, a major forest pest.</title>
        <authorList>
            <person name="Keeling C.I."/>
            <person name="Yuen M.M."/>
            <person name="Liao N.Y."/>
            <person name="Docking T.R."/>
            <person name="Chan S.K."/>
            <person name="Taylor G.A."/>
            <person name="Palmquist D.L."/>
            <person name="Jackman S.D."/>
            <person name="Nguyen A."/>
            <person name="Li M."/>
            <person name="Henderson H."/>
            <person name="Janes J.K."/>
            <person name="Zhao Y."/>
            <person name="Pandoh P."/>
            <person name="Moore R."/>
            <person name="Sperling F.A."/>
            <person name="Huber D.P."/>
            <person name="Birol I."/>
            <person name="Jones S.J."/>
            <person name="Bohlmann J."/>
        </authorList>
    </citation>
    <scope>NUCLEOTIDE SEQUENCE</scope>
</reference>
<accession>A0AAR5Q625</accession>
<proteinExistence type="inferred from homology"/>
<gene>
    <name evidence="11" type="primary">109543429</name>
</gene>
<evidence type="ECO:0000313" key="12">
    <source>
        <dbReference type="Proteomes" id="UP000019118"/>
    </source>
</evidence>
<dbReference type="GO" id="GO:0005730">
    <property type="term" value="C:nucleolus"/>
    <property type="evidence" value="ECO:0007669"/>
    <property type="project" value="UniProtKB-SubCell"/>
</dbReference>
<dbReference type="InterPro" id="IPR010414">
    <property type="entry name" value="FRG1"/>
</dbReference>
<keyword evidence="5" id="KW-0963">Cytoplasm</keyword>
<dbReference type="EnsemblMetazoa" id="XM_019913140.1">
    <property type="protein sequence ID" value="XP_019768699.1"/>
    <property type="gene ID" value="LOC109543429"/>
</dbReference>
<sequence>MSEYDKVKPGKLKLKGDKGKSVTATLLSMQWGLKIHDFCRSKKRKHQSGKTKENPTQISTDTISHGNWWKISKTEDIVGPVAIEFGSHVYVKALDNGLFTLGAPHNETEGPSPEEILTGVYISEHKVAFKSGYNKYLRVDKNDVVTGRSDAIGAMEQWEPVLQDGKMALLGYNGGFMSADDEDSIIARAKRAAAEQFLTIRSHTLKEISRSKDEPDEEQGNLKQVEINYVKKFQKFQDKRLRLCPEGKKDLKKAKDEGTFHETLLDRRSKMKADRYCK</sequence>
<protein>
    <recommendedName>
        <fullName evidence="10">Protein FRG1 homolog</fullName>
    </recommendedName>
</protein>
<dbReference type="GO" id="GO:0051015">
    <property type="term" value="F:actin filament binding"/>
    <property type="evidence" value="ECO:0007669"/>
    <property type="project" value="TreeGrafter"/>
</dbReference>
<evidence type="ECO:0000256" key="9">
    <source>
        <dbReference type="ARBA" id="ARBA00023242"/>
    </source>
</evidence>
<keyword evidence="9" id="KW-0539">Nucleus</keyword>
<keyword evidence="12" id="KW-1185">Reference proteome</keyword>
<dbReference type="GO" id="GO:0006364">
    <property type="term" value="P:rRNA processing"/>
    <property type="evidence" value="ECO:0007669"/>
    <property type="project" value="UniProtKB-KW"/>
</dbReference>
<evidence type="ECO:0000256" key="4">
    <source>
        <dbReference type="ARBA" id="ARBA00010878"/>
    </source>
</evidence>
<keyword evidence="6" id="KW-0690">Ribosome biogenesis</keyword>
<comment type="similarity">
    <text evidence="4">Belongs to the FRG1 family.</text>
</comment>
<dbReference type="FunFam" id="2.80.10.50:FF:000061">
    <property type="entry name" value="Protein FRG1"/>
    <property type="match status" value="1"/>
</dbReference>
<dbReference type="Pfam" id="PF06229">
    <property type="entry name" value="FRG1"/>
    <property type="match status" value="1"/>
</dbReference>
<dbReference type="AlphaFoldDB" id="A0AAR5Q625"/>
<organism evidence="11 12">
    <name type="scientific">Dendroctonus ponderosae</name>
    <name type="common">Mountain pine beetle</name>
    <dbReference type="NCBI Taxonomy" id="77166"/>
    <lineage>
        <taxon>Eukaryota</taxon>
        <taxon>Metazoa</taxon>
        <taxon>Ecdysozoa</taxon>
        <taxon>Arthropoda</taxon>
        <taxon>Hexapoda</taxon>
        <taxon>Insecta</taxon>
        <taxon>Pterygota</taxon>
        <taxon>Neoptera</taxon>
        <taxon>Endopterygota</taxon>
        <taxon>Coleoptera</taxon>
        <taxon>Polyphaga</taxon>
        <taxon>Cucujiformia</taxon>
        <taxon>Curculionidae</taxon>
        <taxon>Scolytinae</taxon>
        <taxon>Dendroctonus</taxon>
    </lineage>
</organism>